<keyword evidence="3 9" id="KW-0436">Ligase</keyword>
<dbReference type="AlphaFoldDB" id="D5WR37"/>
<dbReference type="HOGENOM" id="CLU_000022_59_10_9"/>
<reference evidence="9 10" key="1">
    <citation type="journal article" date="2011" name="Stand. Genomic Sci.">
        <title>Complete genome sequence of the thermophilic, hydrogen-oxidizing Bacillus tusciae type strain (T2) and reclassification in the new genus, Kyrpidia gen. nov. as Kyrpidia tusciae comb. nov. and emendation of the family Alicyclobacillaceae da Costa and Rainey, 2010.</title>
        <authorList>
            <person name="Klenk H.P."/>
            <person name="Lapidus A."/>
            <person name="Chertkov O."/>
            <person name="Copeland A."/>
            <person name="Del Rio T.G."/>
            <person name="Nolan M."/>
            <person name="Lucas S."/>
            <person name="Chen F."/>
            <person name="Tice H."/>
            <person name="Cheng J.F."/>
            <person name="Han C."/>
            <person name="Bruce D."/>
            <person name="Goodwin L."/>
            <person name="Pitluck S."/>
            <person name="Pati A."/>
            <person name="Ivanova N."/>
            <person name="Mavromatis K."/>
            <person name="Daum C."/>
            <person name="Chen A."/>
            <person name="Palaniappan K."/>
            <person name="Chang Y.J."/>
            <person name="Land M."/>
            <person name="Hauser L."/>
            <person name="Jeffries C.D."/>
            <person name="Detter J.C."/>
            <person name="Rohde M."/>
            <person name="Abt B."/>
            <person name="Pukall R."/>
            <person name="Goker M."/>
            <person name="Bristow J."/>
            <person name="Markowitz V."/>
            <person name="Hugenholtz P."/>
            <person name="Eisen J.A."/>
        </authorList>
    </citation>
    <scope>NUCLEOTIDE SEQUENCE [LARGE SCALE GENOMIC DNA]</scope>
    <source>
        <strain evidence="9 10">DSM 2912</strain>
    </source>
</reference>
<protein>
    <recommendedName>
        <fullName evidence="2">acetate--CoA ligase</fullName>
        <ecNumber evidence="2">6.2.1.1</ecNumber>
    </recommendedName>
</protein>
<keyword evidence="5" id="KW-0067">ATP-binding</keyword>
<dbReference type="EC" id="6.2.1.1" evidence="2"/>
<evidence type="ECO:0000256" key="1">
    <source>
        <dbReference type="ARBA" id="ARBA00006432"/>
    </source>
</evidence>
<evidence type="ECO:0000313" key="10">
    <source>
        <dbReference type="Proteomes" id="UP000002368"/>
    </source>
</evidence>
<sequence length="703" mass="78572">MVDRLFIALVMSILSQTPVFMERGEKISVRKYRAGGVGGTWGILCSGIVTIGCGRPGAWLFAWKETGPMARDRKPLKETGGGKTKRAGTVLEHFCCQANRGFGRIFSGGVVKCLVMELFSIGVKIYRNEGRQMDLTNAVPGRPDGQLQDYEAARRVSWEEEAKQFTWWKTGRVNAAFEAVDRHVEQGRGDAPAILYYDGVRDETWSFRRLRDDAARFGDALRRLGIGRGDRVFLFMPKGPELAVALLGIIRIGAVAGPLFEAFMETAVQDRLADSGAAAVVTTPALRPRIPRERLPELRHVILVGAEASDAEAGEWSYTELMKEAFTDSPVEWVDREAPMLLHYTSGSTGKPKGVVHVHNLMIHQYRVGRWVLDLRPGDIYWCTADPGWITGTSAGLFAPWLHGVPVVIRGGRFQQEGWYETVEKFGVTVWFSAPTAFRMLMAAGDELPKRYNLSSLRHVLSAGEPLNPEVFRWGLRALGNRIHDNWWMTETGCTMITNYPALPIKPGSMGRPLPGIEAAILNDQGRVLGPNQLGNLAIRAGWPGMMRAIWNNEEKYKQYFPFEGWYISGDSAYRDEDGYFWFQGRVDDVINTSGERVGPFEVESKLVEHPAVAEAGVIGKPDPVRGEIIKAFISLRQGYAPTEELKEEIQQFVRNGLAAHAMPREIEFRDKLPKTRSGKIMRRVLKAWELGLPTGDLSTMED</sequence>
<keyword evidence="10" id="KW-1185">Reference proteome</keyword>
<dbReference type="SUPFAM" id="SSF56801">
    <property type="entry name" value="Acetyl-CoA synthetase-like"/>
    <property type="match status" value="1"/>
</dbReference>
<dbReference type="Pfam" id="PF00501">
    <property type="entry name" value="AMP-binding"/>
    <property type="match status" value="1"/>
</dbReference>
<dbReference type="GO" id="GO:0003987">
    <property type="term" value="F:acetate-CoA ligase activity"/>
    <property type="evidence" value="ECO:0007669"/>
    <property type="project" value="UniProtKB-EC"/>
</dbReference>
<evidence type="ECO:0000256" key="2">
    <source>
        <dbReference type="ARBA" id="ARBA00013275"/>
    </source>
</evidence>
<gene>
    <name evidence="9" type="ordered locus">Btus_2082</name>
</gene>
<dbReference type="STRING" id="562970.Btus_2082"/>
<name>D5WR37_KYRT2</name>
<dbReference type="InterPro" id="IPR000873">
    <property type="entry name" value="AMP-dep_synth/lig_dom"/>
</dbReference>
<accession>D5WR37</accession>
<evidence type="ECO:0000256" key="5">
    <source>
        <dbReference type="ARBA" id="ARBA00022840"/>
    </source>
</evidence>
<feature type="domain" description="AMP-dependent synthetase/ligase" evidence="7">
    <location>
        <begin position="183"/>
        <end position="551"/>
    </location>
</feature>
<dbReference type="eggNOG" id="COG0365">
    <property type="taxonomic scope" value="Bacteria"/>
</dbReference>
<dbReference type="Gene3D" id="3.30.300.30">
    <property type="match status" value="1"/>
</dbReference>
<dbReference type="PANTHER" id="PTHR24095">
    <property type="entry name" value="ACETYL-COENZYME A SYNTHETASE"/>
    <property type="match status" value="1"/>
</dbReference>
<evidence type="ECO:0000313" key="9">
    <source>
        <dbReference type="EMBL" id="ADG06767.1"/>
    </source>
</evidence>
<dbReference type="InterPro" id="IPR045851">
    <property type="entry name" value="AMP-bd_C_sf"/>
</dbReference>
<evidence type="ECO:0000256" key="6">
    <source>
        <dbReference type="ARBA" id="ARBA00022990"/>
    </source>
</evidence>
<dbReference type="PANTHER" id="PTHR24095:SF14">
    <property type="entry name" value="ACETYL-COENZYME A SYNTHETASE 1"/>
    <property type="match status" value="1"/>
</dbReference>
<dbReference type="Proteomes" id="UP000002368">
    <property type="component" value="Chromosome"/>
</dbReference>
<evidence type="ECO:0000259" key="7">
    <source>
        <dbReference type="Pfam" id="PF00501"/>
    </source>
</evidence>
<evidence type="ECO:0000256" key="3">
    <source>
        <dbReference type="ARBA" id="ARBA00022598"/>
    </source>
</evidence>
<organism evidence="9 10">
    <name type="scientific">Kyrpidia tusciae (strain DSM 2912 / NBRC 15312 / T2)</name>
    <name type="common">Bacillus tusciae</name>
    <dbReference type="NCBI Taxonomy" id="562970"/>
    <lineage>
        <taxon>Bacteria</taxon>
        <taxon>Bacillati</taxon>
        <taxon>Bacillota</taxon>
        <taxon>Bacilli</taxon>
        <taxon>Bacillales</taxon>
        <taxon>Alicyclobacillaceae</taxon>
        <taxon>Kyrpidia</taxon>
    </lineage>
</organism>
<evidence type="ECO:0000256" key="4">
    <source>
        <dbReference type="ARBA" id="ARBA00022741"/>
    </source>
</evidence>
<dbReference type="InterPro" id="IPR042099">
    <property type="entry name" value="ANL_N_sf"/>
</dbReference>
<dbReference type="InterPro" id="IPR025110">
    <property type="entry name" value="AMP-bd_C"/>
</dbReference>
<proteinExistence type="inferred from homology"/>
<keyword evidence="4" id="KW-0547">Nucleotide-binding</keyword>
<dbReference type="NCBIfam" id="NF003313">
    <property type="entry name" value="PRK04319.1"/>
    <property type="match status" value="1"/>
</dbReference>
<dbReference type="GO" id="GO:0006085">
    <property type="term" value="P:acetyl-CoA biosynthetic process"/>
    <property type="evidence" value="ECO:0007669"/>
    <property type="project" value="TreeGrafter"/>
</dbReference>
<dbReference type="EMBL" id="CP002017">
    <property type="protein sequence ID" value="ADG06767.1"/>
    <property type="molecule type" value="Genomic_DNA"/>
</dbReference>
<dbReference type="FunFam" id="3.30.300.30:FF:000005">
    <property type="entry name" value="Acyl-coenzyme A synthetase ACSM5, mitochondrial"/>
    <property type="match status" value="1"/>
</dbReference>
<dbReference type="Pfam" id="PF13193">
    <property type="entry name" value="AMP-binding_C"/>
    <property type="match status" value="1"/>
</dbReference>
<dbReference type="Gene3D" id="3.40.50.12780">
    <property type="entry name" value="N-terminal domain of ligase-like"/>
    <property type="match status" value="1"/>
</dbReference>
<dbReference type="InterPro" id="IPR020845">
    <property type="entry name" value="AMP-binding_CS"/>
</dbReference>
<comment type="similarity">
    <text evidence="1">Belongs to the ATP-dependent AMP-binding enzyme family.</text>
</comment>
<dbReference type="PROSITE" id="PS00455">
    <property type="entry name" value="AMP_BINDING"/>
    <property type="match status" value="1"/>
</dbReference>
<dbReference type="GO" id="GO:0005524">
    <property type="term" value="F:ATP binding"/>
    <property type="evidence" value="ECO:0007669"/>
    <property type="project" value="UniProtKB-KW"/>
</dbReference>
<feature type="domain" description="AMP-binding enzyme C-terminal" evidence="8">
    <location>
        <begin position="602"/>
        <end position="680"/>
    </location>
</feature>
<dbReference type="GO" id="GO:0005829">
    <property type="term" value="C:cytosol"/>
    <property type="evidence" value="ECO:0007669"/>
    <property type="project" value="TreeGrafter"/>
</dbReference>
<keyword evidence="6" id="KW-0007">Acetylation</keyword>
<evidence type="ECO:0000259" key="8">
    <source>
        <dbReference type="Pfam" id="PF13193"/>
    </source>
</evidence>
<dbReference type="KEGG" id="bts:Btus_2082"/>